<evidence type="ECO:0000313" key="2">
    <source>
        <dbReference type="EMBL" id="KAL1601332.1"/>
    </source>
</evidence>
<reference evidence="2 3" key="1">
    <citation type="submission" date="2024-02" db="EMBL/GenBank/DDBJ databases">
        <title>De novo assembly and annotation of 12 fungi associated with fruit tree decline syndrome in Ontario, Canada.</title>
        <authorList>
            <person name="Sulman M."/>
            <person name="Ellouze W."/>
            <person name="Ilyukhin E."/>
        </authorList>
    </citation>
    <scope>NUCLEOTIDE SEQUENCE [LARGE SCALE GENOMIC DNA]</scope>
    <source>
        <strain evidence="2 3">M97-236</strain>
    </source>
</reference>
<dbReference type="EMBL" id="JAKIXB020000016">
    <property type="protein sequence ID" value="KAL1601332.1"/>
    <property type="molecule type" value="Genomic_DNA"/>
</dbReference>
<protein>
    <submittedName>
        <fullName evidence="2">Uncharacterized protein</fullName>
    </submittedName>
</protein>
<comment type="caution">
    <text evidence="2">The sequence shown here is derived from an EMBL/GenBank/DDBJ whole genome shotgun (WGS) entry which is preliminary data.</text>
</comment>
<feature type="region of interest" description="Disordered" evidence="1">
    <location>
        <begin position="409"/>
        <end position="441"/>
    </location>
</feature>
<dbReference type="Proteomes" id="UP001521222">
    <property type="component" value="Unassembled WGS sequence"/>
</dbReference>
<evidence type="ECO:0000313" key="3">
    <source>
        <dbReference type="Proteomes" id="UP001521222"/>
    </source>
</evidence>
<gene>
    <name evidence="2" type="ORF">SLS59_005486</name>
</gene>
<dbReference type="PANTHER" id="PTHR40618:SF1">
    <property type="entry name" value="B-ZIP TRANSCRIPTION FACTOR (EUROFUNG)"/>
    <property type="match status" value="1"/>
</dbReference>
<feature type="region of interest" description="Disordered" evidence="1">
    <location>
        <begin position="155"/>
        <end position="181"/>
    </location>
</feature>
<sequence length="564" mass="62147">MNKTFLKVNDSVVQSGTLHLNIGLAAQLKQANETFANLVKLANEKALDSDEEEFGDAAPAKKTNIDVASTAAQAEPSQLITPPKKEQPWGFLSKAQTTEHLQPGAAASQPPSYLEHISSASYSLPDPRSQSSVVRRNLFSVGEVLDQSRSLSAPYQLQPTDEQAQQQQQQQQQSQPLPFGLVDLPSREQSPFVPPYIFPVNVPAIGAELPPPHHQTLKAAYYSGASTLATRTLSPGYTYSYDEITFARRLMRATLEAGFLLLSNPDIPPAMLNYIYKLSLPYLTLDEIRTRFKTVLSRGVNEDLDWYATPFLHLGGAGTHYQRRDAQGKPIPMKNTWTIRQIGPLDRRMIRVESVADGQIQDLEGIDLIGFEGEWFDAYDVQGYLEEQWNCRIDPKSSFAECLVEDENAVSSDNETESPSLSRGSTAGISDTATPPIPPTFGSFEPSYGLDMSFNNAPTSNYLPAPPKHNLLDLSFDQTLGLDLAPAFGMGFTGDSGYSTLGLSVMDEAEQLPVVKQKPKKVAWVDVQKLIEKIIKQAVCLGRAPGYRRKDVDIAFKEALISAY</sequence>
<feature type="compositionally biased region" description="Low complexity" evidence="1">
    <location>
        <begin position="156"/>
        <end position="175"/>
    </location>
</feature>
<dbReference type="PANTHER" id="PTHR40618">
    <property type="entry name" value="B-ZIP TRANSCRIPTION FACTOR (EUROFUNG)-RELATED"/>
    <property type="match status" value="1"/>
</dbReference>
<name>A0ABR3RBM9_9PLEO</name>
<evidence type="ECO:0000256" key="1">
    <source>
        <dbReference type="SAM" id="MobiDB-lite"/>
    </source>
</evidence>
<accession>A0ABR3RBM9</accession>
<proteinExistence type="predicted"/>
<feature type="compositionally biased region" description="Polar residues" evidence="1">
    <location>
        <begin position="409"/>
        <end position="433"/>
    </location>
</feature>
<keyword evidence="3" id="KW-1185">Reference proteome</keyword>
<organism evidence="2 3">
    <name type="scientific">Nothophoma quercina</name>
    <dbReference type="NCBI Taxonomy" id="749835"/>
    <lineage>
        <taxon>Eukaryota</taxon>
        <taxon>Fungi</taxon>
        <taxon>Dikarya</taxon>
        <taxon>Ascomycota</taxon>
        <taxon>Pezizomycotina</taxon>
        <taxon>Dothideomycetes</taxon>
        <taxon>Pleosporomycetidae</taxon>
        <taxon>Pleosporales</taxon>
        <taxon>Pleosporineae</taxon>
        <taxon>Didymellaceae</taxon>
        <taxon>Nothophoma</taxon>
    </lineage>
</organism>